<organism evidence="2 3">
    <name type="scientific">Drosophila willistoni</name>
    <name type="common">Fruit fly</name>
    <dbReference type="NCBI Taxonomy" id="7260"/>
    <lineage>
        <taxon>Eukaryota</taxon>
        <taxon>Metazoa</taxon>
        <taxon>Ecdysozoa</taxon>
        <taxon>Arthropoda</taxon>
        <taxon>Hexapoda</taxon>
        <taxon>Insecta</taxon>
        <taxon>Pterygota</taxon>
        <taxon>Neoptera</taxon>
        <taxon>Endopterygota</taxon>
        <taxon>Diptera</taxon>
        <taxon>Brachycera</taxon>
        <taxon>Muscomorpha</taxon>
        <taxon>Ephydroidea</taxon>
        <taxon>Drosophilidae</taxon>
        <taxon>Drosophila</taxon>
        <taxon>Sophophora</taxon>
    </lineage>
</organism>
<gene>
    <name evidence="2" type="primary">Dwil\GK28053</name>
    <name evidence="2" type="ORF">Dwil_GK28053</name>
</gene>
<reference evidence="2 3" key="1">
    <citation type="journal article" date="2007" name="Nature">
        <title>Evolution of genes and genomes on the Drosophila phylogeny.</title>
        <authorList>
            <consortium name="Drosophila 12 Genomes Consortium"/>
            <person name="Clark A.G."/>
            <person name="Eisen M.B."/>
            <person name="Smith D.R."/>
            <person name="Bergman C.M."/>
            <person name="Oliver B."/>
            <person name="Markow T.A."/>
            <person name="Kaufman T.C."/>
            <person name="Kellis M."/>
            <person name="Gelbart W."/>
            <person name="Iyer V.N."/>
            <person name="Pollard D.A."/>
            <person name="Sackton T.B."/>
            <person name="Larracuente A.M."/>
            <person name="Singh N.D."/>
            <person name="Abad J.P."/>
            <person name="Abt D.N."/>
            <person name="Adryan B."/>
            <person name="Aguade M."/>
            <person name="Akashi H."/>
            <person name="Anderson W.W."/>
            <person name="Aquadro C.F."/>
            <person name="Ardell D.H."/>
            <person name="Arguello R."/>
            <person name="Artieri C.G."/>
            <person name="Barbash D.A."/>
            <person name="Barker D."/>
            <person name="Barsanti P."/>
            <person name="Batterham P."/>
            <person name="Batzoglou S."/>
            <person name="Begun D."/>
            <person name="Bhutkar A."/>
            <person name="Blanco E."/>
            <person name="Bosak S.A."/>
            <person name="Bradley R.K."/>
            <person name="Brand A.D."/>
            <person name="Brent M.R."/>
            <person name="Brooks A.N."/>
            <person name="Brown R.H."/>
            <person name="Butlin R.K."/>
            <person name="Caggese C."/>
            <person name="Calvi B.R."/>
            <person name="Bernardo de Carvalho A."/>
            <person name="Caspi A."/>
            <person name="Castrezana S."/>
            <person name="Celniker S.E."/>
            <person name="Chang J.L."/>
            <person name="Chapple C."/>
            <person name="Chatterji S."/>
            <person name="Chinwalla A."/>
            <person name="Civetta A."/>
            <person name="Clifton S.W."/>
            <person name="Comeron J.M."/>
            <person name="Costello J.C."/>
            <person name="Coyne J.A."/>
            <person name="Daub J."/>
            <person name="David R.G."/>
            <person name="Delcher A.L."/>
            <person name="Delehaunty K."/>
            <person name="Do C.B."/>
            <person name="Ebling H."/>
            <person name="Edwards K."/>
            <person name="Eickbush T."/>
            <person name="Evans J.D."/>
            <person name="Filipski A."/>
            <person name="Findeiss S."/>
            <person name="Freyhult E."/>
            <person name="Fulton L."/>
            <person name="Fulton R."/>
            <person name="Garcia A.C."/>
            <person name="Gardiner A."/>
            <person name="Garfield D.A."/>
            <person name="Garvin B.E."/>
            <person name="Gibson G."/>
            <person name="Gilbert D."/>
            <person name="Gnerre S."/>
            <person name="Godfrey J."/>
            <person name="Good R."/>
            <person name="Gotea V."/>
            <person name="Gravely B."/>
            <person name="Greenberg A.J."/>
            <person name="Griffiths-Jones S."/>
            <person name="Gross S."/>
            <person name="Guigo R."/>
            <person name="Gustafson E.A."/>
            <person name="Haerty W."/>
            <person name="Hahn M.W."/>
            <person name="Halligan D.L."/>
            <person name="Halpern A.L."/>
            <person name="Halter G.M."/>
            <person name="Han M.V."/>
            <person name="Heger A."/>
            <person name="Hillier L."/>
            <person name="Hinrichs A.S."/>
            <person name="Holmes I."/>
            <person name="Hoskins R.A."/>
            <person name="Hubisz M.J."/>
            <person name="Hultmark D."/>
            <person name="Huntley M.A."/>
            <person name="Jaffe D.B."/>
            <person name="Jagadeeshan S."/>
            <person name="Jeck W.R."/>
            <person name="Johnson J."/>
            <person name="Jones C.D."/>
            <person name="Jordan W.C."/>
            <person name="Karpen G.H."/>
            <person name="Kataoka E."/>
            <person name="Keightley P.D."/>
            <person name="Kheradpour P."/>
            <person name="Kirkness E.F."/>
            <person name="Koerich L.B."/>
            <person name="Kristiansen K."/>
            <person name="Kudrna D."/>
            <person name="Kulathinal R.J."/>
            <person name="Kumar S."/>
            <person name="Kwok R."/>
            <person name="Lander E."/>
            <person name="Langley C.H."/>
            <person name="Lapoint R."/>
            <person name="Lazzaro B.P."/>
            <person name="Lee S.J."/>
            <person name="Levesque L."/>
            <person name="Li R."/>
            <person name="Lin C.F."/>
            <person name="Lin M.F."/>
            <person name="Lindblad-Toh K."/>
            <person name="Llopart A."/>
            <person name="Long M."/>
            <person name="Low L."/>
            <person name="Lozovsky E."/>
            <person name="Lu J."/>
            <person name="Luo M."/>
            <person name="Machado C.A."/>
            <person name="Makalowski W."/>
            <person name="Marzo M."/>
            <person name="Matsuda M."/>
            <person name="Matzkin L."/>
            <person name="McAllister B."/>
            <person name="McBride C.S."/>
            <person name="McKernan B."/>
            <person name="McKernan K."/>
            <person name="Mendez-Lago M."/>
            <person name="Minx P."/>
            <person name="Mollenhauer M.U."/>
            <person name="Montooth K."/>
            <person name="Mount S.M."/>
            <person name="Mu X."/>
            <person name="Myers E."/>
            <person name="Negre B."/>
            <person name="Newfeld S."/>
            <person name="Nielsen R."/>
            <person name="Noor M.A."/>
            <person name="O'Grady P."/>
            <person name="Pachter L."/>
            <person name="Papaceit M."/>
            <person name="Parisi M.J."/>
            <person name="Parisi M."/>
            <person name="Parts L."/>
            <person name="Pedersen J.S."/>
            <person name="Pesole G."/>
            <person name="Phillippy A.M."/>
            <person name="Ponting C.P."/>
            <person name="Pop M."/>
            <person name="Porcelli D."/>
            <person name="Powell J.R."/>
            <person name="Prohaska S."/>
            <person name="Pruitt K."/>
            <person name="Puig M."/>
            <person name="Quesneville H."/>
            <person name="Ram K.R."/>
            <person name="Rand D."/>
            <person name="Rasmussen M.D."/>
            <person name="Reed L.K."/>
            <person name="Reenan R."/>
            <person name="Reily A."/>
            <person name="Remington K.A."/>
            <person name="Rieger T.T."/>
            <person name="Ritchie M.G."/>
            <person name="Robin C."/>
            <person name="Rogers Y.H."/>
            <person name="Rohde C."/>
            <person name="Rozas J."/>
            <person name="Rubenfield M.J."/>
            <person name="Ruiz A."/>
            <person name="Russo S."/>
            <person name="Salzberg S.L."/>
            <person name="Sanchez-Gracia A."/>
            <person name="Saranga D.J."/>
            <person name="Sato H."/>
            <person name="Schaeffer S.W."/>
            <person name="Schatz M.C."/>
            <person name="Schlenke T."/>
            <person name="Schwartz R."/>
            <person name="Segarra C."/>
            <person name="Singh R.S."/>
            <person name="Sirot L."/>
            <person name="Sirota M."/>
            <person name="Sisneros N.B."/>
            <person name="Smith C.D."/>
            <person name="Smith T.F."/>
            <person name="Spieth J."/>
            <person name="Stage D.E."/>
            <person name="Stark A."/>
            <person name="Stephan W."/>
            <person name="Strausberg R.L."/>
            <person name="Strempel S."/>
            <person name="Sturgill D."/>
            <person name="Sutton G."/>
            <person name="Sutton G.G."/>
            <person name="Tao W."/>
            <person name="Teichmann S."/>
            <person name="Tobari Y.N."/>
            <person name="Tomimura Y."/>
            <person name="Tsolas J.M."/>
            <person name="Valente V.L."/>
            <person name="Venter E."/>
            <person name="Venter J.C."/>
            <person name="Vicario S."/>
            <person name="Vieira F.G."/>
            <person name="Vilella A.J."/>
            <person name="Villasante A."/>
            <person name="Walenz B."/>
            <person name="Wang J."/>
            <person name="Wasserman M."/>
            <person name="Watts T."/>
            <person name="Wilson D."/>
            <person name="Wilson R.K."/>
            <person name="Wing R.A."/>
            <person name="Wolfner M.F."/>
            <person name="Wong A."/>
            <person name="Wong G.K."/>
            <person name="Wu C.I."/>
            <person name="Wu G."/>
            <person name="Yamamoto D."/>
            <person name="Yang H.P."/>
            <person name="Yang S.P."/>
            <person name="Yorke J.A."/>
            <person name="Yoshida K."/>
            <person name="Zdobnov E."/>
            <person name="Zhang P."/>
            <person name="Zhang Y."/>
            <person name="Zimin A.V."/>
            <person name="Baldwin J."/>
            <person name="Abdouelleil A."/>
            <person name="Abdulkadir J."/>
            <person name="Abebe A."/>
            <person name="Abera B."/>
            <person name="Abreu J."/>
            <person name="Acer S.C."/>
            <person name="Aftuck L."/>
            <person name="Alexander A."/>
            <person name="An P."/>
            <person name="Anderson E."/>
            <person name="Anderson S."/>
            <person name="Arachi H."/>
            <person name="Azer M."/>
            <person name="Bachantsang P."/>
            <person name="Barry A."/>
            <person name="Bayul T."/>
            <person name="Berlin A."/>
            <person name="Bessette D."/>
            <person name="Bloom T."/>
            <person name="Blye J."/>
            <person name="Boguslavskiy L."/>
            <person name="Bonnet C."/>
            <person name="Boukhgalter B."/>
            <person name="Bourzgui I."/>
            <person name="Brown A."/>
            <person name="Cahill P."/>
            <person name="Channer S."/>
            <person name="Cheshatsang Y."/>
            <person name="Chuda L."/>
            <person name="Citroen M."/>
            <person name="Collymore A."/>
            <person name="Cooke P."/>
            <person name="Costello M."/>
            <person name="D'Aco K."/>
            <person name="Daza R."/>
            <person name="De Haan G."/>
            <person name="DeGray S."/>
            <person name="DeMaso C."/>
            <person name="Dhargay N."/>
            <person name="Dooley K."/>
            <person name="Dooley E."/>
            <person name="Doricent M."/>
            <person name="Dorje P."/>
            <person name="Dorjee K."/>
            <person name="Dupes A."/>
            <person name="Elong R."/>
            <person name="Falk J."/>
            <person name="Farina A."/>
            <person name="Faro S."/>
            <person name="Ferguson D."/>
            <person name="Fisher S."/>
            <person name="Foley C.D."/>
            <person name="Franke A."/>
            <person name="Friedrich D."/>
            <person name="Gadbois L."/>
            <person name="Gearin G."/>
            <person name="Gearin C.R."/>
            <person name="Giannoukos G."/>
            <person name="Goode T."/>
            <person name="Graham J."/>
            <person name="Grandbois E."/>
            <person name="Grewal S."/>
            <person name="Gyaltsen K."/>
            <person name="Hafez N."/>
            <person name="Hagos B."/>
            <person name="Hall J."/>
            <person name="Henson C."/>
            <person name="Hollinger A."/>
            <person name="Honan T."/>
            <person name="Huard M.D."/>
            <person name="Hughes L."/>
            <person name="Hurhula B."/>
            <person name="Husby M.E."/>
            <person name="Kamat A."/>
            <person name="Kanga B."/>
            <person name="Kashin S."/>
            <person name="Khazanovich D."/>
            <person name="Kisner P."/>
            <person name="Lance K."/>
            <person name="Lara M."/>
            <person name="Lee W."/>
            <person name="Lennon N."/>
            <person name="Letendre F."/>
            <person name="LeVine R."/>
            <person name="Lipovsky A."/>
            <person name="Liu X."/>
            <person name="Liu J."/>
            <person name="Liu S."/>
            <person name="Lokyitsang T."/>
            <person name="Lokyitsang Y."/>
            <person name="Lubonja R."/>
            <person name="Lui A."/>
            <person name="MacDonald P."/>
            <person name="Magnisalis V."/>
            <person name="Maru K."/>
            <person name="Matthews C."/>
            <person name="McCusker W."/>
            <person name="McDonough S."/>
            <person name="Mehta T."/>
            <person name="Meldrim J."/>
            <person name="Meneus L."/>
            <person name="Mihai O."/>
            <person name="Mihalev A."/>
            <person name="Mihova T."/>
            <person name="Mittelman R."/>
            <person name="Mlenga V."/>
            <person name="Montmayeur A."/>
            <person name="Mulrain L."/>
            <person name="Navidi A."/>
            <person name="Naylor J."/>
            <person name="Negash T."/>
            <person name="Nguyen T."/>
            <person name="Nguyen N."/>
            <person name="Nicol R."/>
            <person name="Norbu C."/>
            <person name="Norbu N."/>
            <person name="Novod N."/>
            <person name="O'Neill B."/>
            <person name="Osman S."/>
            <person name="Markiewicz E."/>
            <person name="Oyono O.L."/>
            <person name="Patti C."/>
            <person name="Phunkhang P."/>
            <person name="Pierre F."/>
            <person name="Priest M."/>
            <person name="Raghuraman S."/>
            <person name="Rege F."/>
            <person name="Reyes R."/>
            <person name="Rise C."/>
            <person name="Rogov P."/>
            <person name="Ross K."/>
            <person name="Ryan E."/>
            <person name="Settipalli S."/>
            <person name="Shea T."/>
            <person name="Sherpa N."/>
            <person name="Shi L."/>
            <person name="Shih D."/>
            <person name="Sparrow T."/>
            <person name="Spaulding J."/>
            <person name="Stalker J."/>
            <person name="Stange-Thomann N."/>
            <person name="Stavropoulos S."/>
            <person name="Stone C."/>
            <person name="Strader C."/>
            <person name="Tesfaye S."/>
            <person name="Thomson T."/>
            <person name="Thoulutsang Y."/>
            <person name="Thoulutsang D."/>
            <person name="Topham K."/>
            <person name="Topping I."/>
            <person name="Tsamla T."/>
            <person name="Vassiliev H."/>
            <person name="Vo A."/>
            <person name="Wangchuk T."/>
            <person name="Wangdi T."/>
            <person name="Weiand M."/>
            <person name="Wilkinson J."/>
            <person name="Wilson A."/>
            <person name="Yadav S."/>
            <person name="Young G."/>
            <person name="Yu Q."/>
            <person name="Zembek L."/>
            <person name="Zhong D."/>
            <person name="Zimmer A."/>
            <person name="Zwirko Z."/>
            <person name="Jaffe D.B."/>
            <person name="Alvarez P."/>
            <person name="Brockman W."/>
            <person name="Butler J."/>
            <person name="Chin C."/>
            <person name="Gnerre S."/>
            <person name="Grabherr M."/>
            <person name="Kleber M."/>
            <person name="Mauceli E."/>
            <person name="MacCallum I."/>
        </authorList>
    </citation>
    <scope>NUCLEOTIDE SEQUENCE [LARGE SCALE GENOMIC DNA]</scope>
    <source>
        <strain evidence="3">Tucson 14030-0811.24</strain>
    </source>
</reference>
<dbReference type="Pfam" id="PF00754">
    <property type="entry name" value="F5_F8_type_C"/>
    <property type="match status" value="1"/>
</dbReference>
<dbReference type="Proteomes" id="UP000007798">
    <property type="component" value="Unassembled WGS sequence"/>
</dbReference>
<name>A0A0Q9WPM7_DROWI</name>
<dbReference type="InParanoid" id="A0A0Q9WPM7"/>
<dbReference type="FunCoup" id="A0A0Q9WPM7">
    <property type="interactions" value="18"/>
</dbReference>
<dbReference type="AlphaFoldDB" id="A0A0Q9WPM7"/>
<dbReference type="InterPro" id="IPR000421">
    <property type="entry name" value="FA58C"/>
</dbReference>
<sequence>MNVLRNTNYSCRVSSVLNKDVKQYGKQYMFDDNEDTSWSSDEGSSQWICLTLDEPQTINGFCIQFQGGFAGQKSNITIYSQDGNVVHQDAFYPEDINSSQYFKLQDLICHKIKFVFESTTDFFGRIIVYKLQLLN</sequence>
<dbReference type="InterPro" id="IPR008979">
    <property type="entry name" value="Galactose-bd-like_sf"/>
</dbReference>
<evidence type="ECO:0000313" key="3">
    <source>
        <dbReference type="Proteomes" id="UP000007798"/>
    </source>
</evidence>
<evidence type="ECO:0000313" key="2">
    <source>
        <dbReference type="EMBL" id="KRF98127.1"/>
    </source>
</evidence>
<dbReference type="SUPFAM" id="SSF49785">
    <property type="entry name" value="Galactose-binding domain-like"/>
    <property type="match status" value="1"/>
</dbReference>
<dbReference type="EMBL" id="CH963850">
    <property type="protein sequence ID" value="KRF98127.1"/>
    <property type="molecule type" value="Genomic_DNA"/>
</dbReference>
<protein>
    <recommendedName>
        <fullName evidence="1">F5/8 type C domain-containing protein</fullName>
    </recommendedName>
</protein>
<dbReference type="OrthoDB" id="10250488at2759"/>
<accession>A0A0Q9WPM7</accession>
<feature type="domain" description="F5/8 type C" evidence="1">
    <location>
        <begin position="22"/>
        <end position="118"/>
    </location>
</feature>
<dbReference type="STRING" id="7260.A0A0Q9WPM7"/>
<proteinExistence type="predicted"/>
<dbReference type="Gene3D" id="2.60.120.260">
    <property type="entry name" value="Galactose-binding domain-like"/>
    <property type="match status" value="1"/>
</dbReference>
<evidence type="ECO:0000259" key="1">
    <source>
        <dbReference type="Pfam" id="PF00754"/>
    </source>
</evidence>
<keyword evidence="3" id="KW-1185">Reference proteome</keyword>